<name>A0ABV7RQY5_9GAMM</name>
<keyword evidence="2" id="KW-1185">Reference proteome</keyword>
<dbReference type="RefSeq" id="WP_386758895.1">
    <property type="nucleotide sequence ID" value="NZ_JBHRXK010000003.1"/>
</dbReference>
<gene>
    <name evidence="1" type="ORF">ACFOLC_08950</name>
</gene>
<proteinExistence type="predicted"/>
<reference evidence="2" key="1">
    <citation type="journal article" date="2019" name="Int. J. Syst. Evol. Microbiol.">
        <title>The Global Catalogue of Microorganisms (GCM) 10K type strain sequencing project: providing services to taxonomists for standard genome sequencing and annotation.</title>
        <authorList>
            <consortium name="The Broad Institute Genomics Platform"/>
            <consortium name="The Broad Institute Genome Sequencing Center for Infectious Disease"/>
            <person name="Wu L."/>
            <person name="Ma J."/>
        </authorList>
    </citation>
    <scope>NUCLEOTIDE SEQUENCE [LARGE SCALE GENOMIC DNA]</scope>
    <source>
        <strain evidence="2">KCTC 42875</strain>
    </source>
</reference>
<evidence type="ECO:0000313" key="2">
    <source>
        <dbReference type="Proteomes" id="UP001595740"/>
    </source>
</evidence>
<organism evidence="1 2">
    <name type="scientific">Lysobacter cavernae</name>
    <dbReference type="NCBI Taxonomy" id="1685901"/>
    <lineage>
        <taxon>Bacteria</taxon>
        <taxon>Pseudomonadati</taxon>
        <taxon>Pseudomonadota</taxon>
        <taxon>Gammaproteobacteria</taxon>
        <taxon>Lysobacterales</taxon>
        <taxon>Lysobacteraceae</taxon>
        <taxon>Lysobacter</taxon>
    </lineage>
</organism>
<comment type="caution">
    <text evidence="1">The sequence shown here is derived from an EMBL/GenBank/DDBJ whole genome shotgun (WGS) entry which is preliminary data.</text>
</comment>
<dbReference type="EMBL" id="JBHRXK010000003">
    <property type="protein sequence ID" value="MFC3551147.1"/>
    <property type="molecule type" value="Genomic_DNA"/>
</dbReference>
<evidence type="ECO:0000313" key="1">
    <source>
        <dbReference type="EMBL" id="MFC3551147.1"/>
    </source>
</evidence>
<dbReference type="Pfam" id="PF13783">
    <property type="entry name" value="DUF4177"/>
    <property type="match status" value="1"/>
</dbReference>
<dbReference type="Proteomes" id="UP001595740">
    <property type="component" value="Unassembled WGS sequence"/>
</dbReference>
<dbReference type="InterPro" id="IPR025234">
    <property type="entry name" value="YjzH-like"/>
</dbReference>
<sequence length="59" mass="6858">MNRHWTYQIFEITPSMLGPPVSERLQDELDRRGADGWELVGVMPVTPFDQVRVVMKKEA</sequence>
<protein>
    <submittedName>
        <fullName evidence="1">DUF4177 domain-containing protein</fullName>
    </submittedName>
</protein>
<accession>A0ABV7RQY5</accession>